<proteinExistence type="predicted"/>
<dbReference type="AlphaFoldDB" id="A0A1D6I5B7"/>
<gene>
    <name evidence="1" type="ORF">ZEAMMB73_Zm00001d020638</name>
</gene>
<accession>A0A1D6I5B7</accession>
<dbReference type="EMBL" id="CM007650">
    <property type="protein sequence ID" value="ONM55306.1"/>
    <property type="molecule type" value="Genomic_DNA"/>
</dbReference>
<evidence type="ECO:0000313" key="1">
    <source>
        <dbReference type="EMBL" id="ONM55306.1"/>
    </source>
</evidence>
<name>A0A1D6I5B7_MAIZE</name>
<dbReference type="InterPro" id="IPR040346">
    <property type="entry name" value="GEX1/Brambleberry"/>
</dbReference>
<dbReference type="PANTHER" id="PTHR33538">
    <property type="entry name" value="PROTEIN GAMETE EXPRESSED 1"/>
    <property type="match status" value="1"/>
</dbReference>
<sequence>MLTSAKQTFSIRGHLYFGLCFTLLLEIGLIKLGADDFDRQFWVMSKVFLVRMAFLGAATVQILHSIFTYRDYEVLNYGLLQTLVEKVRALEENAGGRAPSYASESEESLRDYSWVFDELADDVDSKMDPTYVVPPERSPPTRRRDQIVVAEETGENSVTTFVSRKYNLRARK</sequence>
<protein>
    <submittedName>
        <fullName evidence="1">Protein GAMETE EXPRESSED 1</fullName>
    </submittedName>
</protein>
<dbReference type="PANTHER" id="PTHR33538:SF2">
    <property type="entry name" value="PROTEIN GAMETE EXPRESSED 1"/>
    <property type="match status" value="1"/>
</dbReference>
<organism evidence="1">
    <name type="scientific">Zea mays</name>
    <name type="common">Maize</name>
    <dbReference type="NCBI Taxonomy" id="4577"/>
    <lineage>
        <taxon>Eukaryota</taxon>
        <taxon>Viridiplantae</taxon>
        <taxon>Streptophyta</taxon>
        <taxon>Embryophyta</taxon>
        <taxon>Tracheophyta</taxon>
        <taxon>Spermatophyta</taxon>
        <taxon>Magnoliopsida</taxon>
        <taxon>Liliopsida</taxon>
        <taxon>Poales</taxon>
        <taxon>Poaceae</taxon>
        <taxon>PACMAD clade</taxon>
        <taxon>Panicoideae</taxon>
        <taxon>Andropogonodae</taxon>
        <taxon>Andropogoneae</taxon>
        <taxon>Tripsacinae</taxon>
        <taxon>Zea</taxon>
    </lineage>
</organism>
<dbReference type="ExpressionAtlas" id="A0A1D6I5B7">
    <property type="expression patterns" value="baseline and differential"/>
</dbReference>
<reference evidence="1" key="1">
    <citation type="submission" date="2015-12" db="EMBL/GenBank/DDBJ databases">
        <title>Update maize B73 reference genome by single molecule sequencing technologies.</title>
        <authorList>
            <consortium name="Maize Genome Sequencing Project"/>
            <person name="Ware D."/>
        </authorList>
    </citation>
    <scope>NUCLEOTIDE SEQUENCE [LARGE SCALE GENOMIC DNA]</scope>
    <source>
        <tissue evidence="1">Seedling</tissue>
    </source>
</reference>